<evidence type="ECO:0000313" key="2">
    <source>
        <dbReference type="EMBL" id="MBB5253512.1"/>
    </source>
</evidence>
<keyword evidence="4" id="KW-1185">Reference proteome</keyword>
<dbReference type="Proteomes" id="UP000427373">
    <property type="component" value="Chromosome"/>
</dbReference>
<accession>A0A650CJB6</accession>
<dbReference type="Gene3D" id="2.10.260.10">
    <property type="match status" value="1"/>
</dbReference>
<dbReference type="GO" id="GO:0003677">
    <property type="term" value="F:DNA binding"/>
    <property type="evidence" value="ECO:0007669"/>
    <property type="project" value="UniProtKB-KW"/>
</dbReference>
<dbReference type="EMBL" id="CP045484">
    <property type="protein sequence ID" value="QGR17818.1"/>
    <property type="molecule type" value="Genomic_DNA"/>
</dbReference>
<evidence type="ECO:0000313" key="4">
    <source>
        <dbReference type="Proteomes" id="UP000427373"/>
    </source>
</evidence>
<evidence type="ECO:0000259" key="1">
    <source>
        <dbReference type="Pfam" id="PF04014"/>
    </source>
</evidence>
<organism evidence="3 4">
    <name type="scientific">Sulfurisphaera ohwakuensis</name>
    <dbReference type="NCBI Taxonomy" id="69656"/>
    <lineage>
        <taxon>Archaea</taxon>
        <taxon>Thermoproteota</taxon>
        <taxon>Thermoprotei</taxon>
        <taxon>Sulfolobales</taxon>
        <taxon>Sulfolobaceae</taxon>
        <taxon>Sulfurisphaera</taxon>
    </lineage>
</organism>
<dbReference type="Proteomes" id="UP000582213">
    <property type="component" value="Unassembled WGS sequence"/>
</dbReference>
<evidence type="ECO:0000313" key="5">
    <source>
        <dbReference type="Proteomes" id="UP000582213"/>
    </source>
</evidence>
<dbReference type="InterPro" id="IPR007159">
    <property type="entry name" value="SpoVT-AbrB_dom"/>
</dbReference>
<dbReference type="EMBL" id="JACHFY010000004">
    <property type="protein sequence ID" value="MBB5253512.1"/>
    <property type="molecule type" value="Genomic_DNA"/>
</dbReference>
<dbReference type="KEGG" id="soh:D1869_11995"/>
<evidence type="ECO:0000313" key="3">
    <source>
        <dbReference type="EMBL" id="QGR17818.1"/>
    </source>
</evidence>
<feature type="domain" description="SpoVT-AbrB" evidence="1">
    <location>
        <begin position="20"/>
        <end position="52"/>
    </location>
</feature>
<reference evidence="3 4" key="1">
    <citation type="submission" date="2019-10" db="EMBL/GenBank/DDBJ databases">
        <title>Genome Sequences from Six Type Strain Members of the Archaeal Family Sulfolobaceae: Acidianus ambivalens, Acidianus infernus, Metallosphaera prunae, Stygiolobus azoricus, Sulfolobus metallicus, and Sulfurisphaera ohwakuensis.</title>
        <authorList>
            <person name="Counts J.A."/>
            <person name="Kelly R.M."/>
        </authorList>
    </citation>
    <scope>NUCLEOTIDE SEQUENCE [LARGE SCALE GENOMIC DNA]</scope>
    <source>
        <strain evidence="3 4">TA-1</strain>
    </source>
</reference>
<dbReference type="Pfam" id="PF04014">
    <property type="entry name" value="MazE_antitoxin"/>
    <property type="match status" value="1"/>
</dbReference>
<dbReference type="AlphaFoldDB" id="A0A650CJB6"/>
<dbReference type="OrthoDB" id="41212at2157"/>
<gene>
    <name evidence="3" type="ORF">D1869_11995</name>
    <name evidence="2" type="ORF">HNQ62_001273</name>
</gene>
<name>A0A650CJB6_SULOH</name>
<protein>
    <submittedName>
        <fullName evidence="3">AbrB/MazE/SpoVT family DNA-binding domain-containing protein</fullName>
    </submittedName>
    <submittedName>
        <fullName evidence="2">Bifunctional DNA-binding transcriptional regulator/antitoxin component of YhaV-PrlF toxin-antitoxin module</fullName>
    </submittedName>
</protein>
<keyword evidence="3" id="KW-0238">DNA-binding</keyword>
<proteinExistence type="predicted"/>
<dbReference type="RefSeq" id="WP_156015283.1">
    <property type="nucleotide sequence ID" value="NZ_CP045484.1"/>
</dbReference>
<reference evidence="2 5" key="2">
    <citation type="submission" date="2020-08" db="EMBL/GenBank/DDBJ databases">
        <title>Genomic Encyclopedia of Type Strains, Phase IV (KMG-IV): sequencing the most valuable type-strain genomes for metagenomic binning, comparative biology and taxonomic classification.</title>
        <authorList>
            <person name="Goeker M."/>
        </authorList>
    </citation>
    <scope>NUCLEOTIDE SEQUENCE [LARGE SCALE GENOMIC DNA]</scope>
    <source>
        <strain evidence="2 5">DSM 12421</strain>
    </source>
</reference>
<dbReference type="GeneID" id="42801977"/>
<sequence length="58" mass="6507">MVKLSAKKGGRGEETYYLNVPREIVKSLGLSKGDEFILSVETKDGEIILCYKRVKKST</sequence>